<comment type="caution">
    <text evidence="1">The sequence shown here is derived from an EMBL/GenBank/DDBJ whole genome shotgun (WGS) entry which is preliminary data.</text>
</comment>
<dbReference type="RefSeq" id="WP_130508212.1">
    <property type="nucleotide sequence ID" value="NZ_SHKY01000001.1"/>
</dbReference>
<gene>
    <name evidence="1" type="ORF">EV385_0809</name>
</gene>
<name>A0A4Q7ZFH4_9ACTN</name>
<dbReference type="Proteomes" id="UP000292564">
    <property type="component" value="Unassembled WGS sequence"/>
</dbReference>
<accession>A0A4Q7ZFH4</accession>
<keyword evidence="2" id="KW-1185">Reference proteome</keyword>
<dbReference type="Pfam" id="PF01809">
    <property type="entry name" value="YidD"/>
    <property type="match status" value="1"/>
</dbReference>
<dbReference type="InterPro" id="IPR002696">
    <property type="entry name" value="Membr_insert_effic_factor_YidD"/>
</dbReference>
<dbReference type="EMBL" id="SHKY01000001">
    <property type="protein sequence ID" value="RZU49074.1"/>
    <property type="molecule type" value="Genomic_DNA"/>
</dbReference>
<reference evidence="1 2" key="1">
    <citation type="submission" date="2019-02" db="EMBL/GenBank/DDBJ databases">
        <title>Sequencing the genomes of 1000 actinobacteria strains.</title>
        <authorList>
            <person name="Klenk H.-P."/>
        </authorList>
    </citation>
    <scope>NUCLEOTIDE SEQUENCE [LARGE SCALE GENOMIC DNA]</scope>
    <source>
        <strain evidence="1 2">DSM 45162</strain>
    </source>
</reference>
<proteinExistence type="predicted"/>
<organism evidence="1 2">
    <name type="scientific">Krasilnikovia cinnamomea</name>
    <dbReference type="NCBI Taxonomy" id="349313"/>
    <lineage>
        <taxon>Bacteria</taxon>
        <taxon>Bacillati</taxon>
        <taxon>Actinomycetota</taxon>
        <taxon>Actinomycetes</taxon>
        <taxon>Micromonosporales</taxon>
        <taxon>Micromonosporaceae</taxon>
        <taxon>Krasilnikovia</taxon>
    </lineage>
</organism>
<evidence type="ECO:0000313" key="1">
    <source>
        <dbReference type="EMBL" id="RZU49074.1"/>
    </source>
</evidence>
<sequence length="135" mass="14913">MVAVKHRSKWYSRSRRNRRKKDRWWEHCDCACDFCDLPFCDLSLVSFGLLAAGRLGGRSATGGAAVSDRAALAAIRAYRKVSPRLPTRCRFTPTCSAYGHEAISRYGLRRGSALAAARVRRCRPGVAEGTADPVP</sequence>
<protein>
    <recommendedName>
        <fullName evidence="3">Membrane protein insertion efficiency factor</fullName>
    </recommendedName>
</protein>
<dbReference type="OrthoDB" id="9801753at2"/>
<dbReference type="NCBIfam" id="TIGR00278">
    <property type="entry name" value="membrane protein insertion efficiency factor YidD"/>
    <property type="match status" value="1"/>
</dbReference>
<evidence type="ECO:0008006" key="3">
    <source>
        <dbReference type="Google" id="ProtNLM"/>
    </source>
</evidence>
<dbReference type="PANTHER" id="PTHR33383:SF1">
    <property type="entry name" value="MEMBRANE PROTEIN INSERTION EFFICIENCY FACTOR-RELATED"/>
    <property type="match status" value="1"/>
</dbReference>
<dbReference type="PANTHER" id="PTHR33383">
    <property type="entry name" value="MEMBRANE PROTEIN INSERTION EFFICIENCY FACTOR-RELATED"/>
    <property type="match status" value="1"/>
</dbReference>
<dbReference type="AlphaFoldDB" id="A0A4Q7ZFH4"/>
<evidence type="ECO:0000313" key="2">
    <source>
        <dbReference type="Proteomes" id="UP000292564"/>
    </source>
</evidence>
<dbReference type="SMART" id="SM01234">
    <property type="entry name" value="Haemolytic"/>
    <property type="match status" value="1"/>
</dbReference>